<gene>
    <name evidence="1" type="ORF">SCTVLC_1144</name>
</gene>
<dbReference type="EMBL" id="FR904233">
    <property type="protein sequence ID" value="CDG47863.1"/>
    <property type="molecule type" value="Genomic_DNA"/>
</dbReference>
<proteinExistence type="predicted"/>
<protein>
    <submittedName>
        <fullName evidence="1">Putative Primase C terminal 2 (PriCT-2) domain-containing protein</fullName>
    </submittedName>
</protein>
<name>A0A068RAZ8_9GAMM</name>
<accession>A0A068RAZ8</accession>
<feature type="non-terminal residue" evidence="1">
    <location>
        <position position="101"/>
    </location>
</feature>
<sequence length="101" mass="11344">MEIRYTQGRSADDGQPCEMSAPDFDAFERQIRENVTRIGVLSTDDKDALNIKKRRLPYVWHAFKPGTARRRCAVSAGDLYFLPLDLDGVTPAGWICIKGAL</sequence>
<dbReference type="AlphaFoldDB" id="A0A068RAZ8"/>
<evidence type="ECO:0000313" key="1">
    <source>
        <dbReference type="EMBL" id="CDG47863.1"/>
    </source>
</evidence>
<organism evidence="1">
    <name type="scientific">Serratia symbiotica SCt-VLC</name>
    <dbReference type="NCBI Taxonomy" id="1347341"/>
    <lineage>
        <taxon>Bacteria</taxon>
        <taxon>Pseudomonadati</taxon>
        <taxon>Pseudomonadota</taxon>
        <taxon>Gammaproteobacteria</taxon>
        <taxon>Enterobacterales</taxon>
        <taxon>Yersiniaceae</taxon>
        <taxon>Serratia</taxon>
        <taxon>Serratia symbiotica</taxon>
    </lineage>
</organism>
<reference evidence="1" key="1">
    <citation type="submission" date="2013-06" db="EMBL/GenBank/DDBJ databases">
        <authorList>
            <person name="Mazano-Marin A."/>
        </authorList>
    </citation>
    <scope>NUCLEOTIDE SEQUENCE</scope>
    <source>
        <strain evidence="1">SCt-VLC</strain>
    </source>
</reference>
<dbReference type="RefSeq" id="WP_171840348.1">
    <property type="nucleotide sequence ID" value="NZ_FR904233.1"/>
</dbReference>
<reference evidence="1" key="2">
    <citation type="journal article" date="2014" name="Genome Biol. Evol.">
        <title>Settling down: the genome of Serratia symbiotica from the aphid Cinara tujafilina zooms in on the process of accommodation to a cooperative intracellular life.</title>
        <authorList>
            <person name="Manzano-Marin A."/>
            <person name="Latorre A."/>
        </authorList>
    </citation>
    <scope>NUCLEOTIDE SEQUENCE</scope>
    <source>
        <strain evidence="1">SCt-VLC</strain>
    </source>
</reference>